<evidence type="ECO:0000313" key="3">
    <source>
        <dbReference type="Proteomes" id="UP000006732"/>
    </source>
</evidence>
<reference evidence="2 3" key="1">
    <citation type="submission" date="2006-10" db="EMBL/GenBank/DDBJ databases">
        <title>Complete sequence of chromosome of Pelobacter propionicus DSM 2379.</title>
        <authorList>
            <consortium name="US DOE Joint Genome Institute"/>
            <person name="Copeland A."/>
            <person name="Lucas S."/>
            <person name="Lapidus A."/>
            <person name="Barry K."/>
            <person name="Detter J.C."/>
            <person name="Glavina del Rio T."/>
            <person name="Hammon N."/>
            <person name="Israni S."/>
            <person name="Dalin E."/>
            <person name="Tice H."/>
            <person name="Pitluck S."/>
            <person name="Saunders E."/>
            <person name="Brettin T."/>
            <person name="Bruce D."/>
            <person name="Han C."/>
            <person name="Tapia R."/>
            <person name="Schmutz J."/>
            <person name="Larimer F."/>
            <person name="Land M."/>
            <person name="Hauser L."/>
            <person name="Kyrpides N."/>
            <person name="Kim E."/>
            <person name="Lovley D."/>
            <person name="Richardson P."/>
        </authorList>
    </citation>
    <scope>NUCLEOTIDE SEQUENCE [LARGE SCALE GENOMIC DNA]</scope>
    <source>
        <strain evidence="3">DSM 2379 / NBRC 103807 / OttBd1</strain>
    </source>
</reference>
<evidence type="ECO:0008006" key="4">
    <source>
        <dbReference type="Google" id="ProtNLM"/>
    </source>
</evidence>
<accession>A1ANB0</accession>
<sequence>MKASLRTLALSLMFAVGMGVGTYAHAQDAVAEPAPPAGYKLIPEDLTADLNVSLYTQYVWRGYALSKDSLVIFPTLTVGYKGFAFNVWTDLDTDYDGLGPAGDSHNCRLWETDYVLTYSNSYEPWKLNYTLGWIYYDTDGTDGLTPTKSQELFVTLGLDTLLKPTFSVFQEIETGHAWYFQLGLSHSLAVYKDWSLDLAGTVSYLNNKSTNDFSDFHDGNISAGLKIPLNKYLSITPKIQYSFPLSSAASKDIEAGSLTRAHNFVYGGIIFDLAI</sequence>
<organism evidence="2 3">
    <name type="scientific">Pelobacter propionicus (strain DSM 2379 / NBRC 103807 / OttBd1)</name>
    <dbReference type="NCBI Taxonomy" id="338966"/>
    <lineage>
        <taxon>Bacteria</taxon>
        <taxon>Pseudomonadati</taxon>
        <taxon>Thermodesulfobacteriota</taxon>
        <taxon>Desulfuromonadia</taxon>
        <taxon>Desulfuromonadales</taxon>
        <taxon>Desulfuromonadaceae</taxon>
        <taxon>Pelobacter</taxon>
    </lineage>
</organism>
<dbReference type="EMBL" id="CP000482">
    <property type="protein sequence ID" value="ABK98830.1"/>
    <property type="molecule type" value="Genomic_DNA"/>
</dbReference>
<evidence type="ECO:0000313" key="2">
    <source>
        <dbReference type="EMBL" id="ABK98830.1"/>
    </source>
</evidence>
<feature type="chain" id="PRO_5002631999" description="MltA-interacting MipA family protein" evidence="1">
    <location>
        <begin position="27"/>
        <end position="275"/>
    </location>
</feature>
<feature type="signal peptide" evidence="1">
    <location>
        <begin position="1"/>
        <end position="26"/>
    </location>
</feature>
<dbReference type="eggNOG" id="ENOG5032VCH">
    <property type="taxonomic scope" value="Bacteria"/>
</dbReference>
<protein>
    <recommendedName>
        <fullName evidence="4">MltA-interacting MipA family protein</fullName>
    </recommendedName>
</protein>
<evidence type="ECO:0000256" key="1">
    <source>
        <dbReference type="SAM" id="SignalP"/>
    </source>
</evidence>
<dbReference type="STRING" id="338966.Ppro_1209"/>
<keyword evidence="1" id="KW-0732">Signal</keyword>
<dbReference type="RefSeq" id="WP_011735132.1">
    <property type="nucleotide sequence ID" value="NC_008609.1"/>
</dbReference>
<dbReference type="Proteomes" id="UP000006732">
    <property type="component" value="Chromosome"/>
</dbReference>
<keyword evidence="3" id="KW-1185">Reference proteome</keyword>
<name>A1ANB0_PELPD</name>
<proteinExistence type="predicted"/>
<gene>
    <name evidence="2" type="ordered locus">Ppro_1209</name>
</gene>
<dbReference type="AlphaFoldDB" id="A1ANB0"/>
<dbReference type="OrthoDB" id="9782545at2"/>
<dbReference type="HOGENOM" id="CLU_088955_0_0_7"/>
<dbReference type="KEGG" id="ppd:Ppro_1209"/>